<feature type="region of interest" description="Disordered" evidence="1">
    <location>
        <begin position="1"/>
        <end position="72"/>
    </location>
</feature>
<comment type="caution">
    <text evidence="4">The sequence shown here is derived from an EMBL/GenBank/DDBJ whole genome shotgun (WGS) entry which is preliminary data.</text>
</comment>
<evidence type="ECO:0000259" key="3">
    <source>
        <dbReference type="Pfam" id="PF09850"/>
    </source>
</evidence>
<reference evidence="5" key="1">
    <citation type="journal article" date="2019" name="Int. J. Syst. Evol. Microbiol.">
        <title>The Global Catalogue of Microorganisms (GCM) 10K type strain sequencing project: providing services to taxonomists for standard genome sequencing and annotation.</title>
        <authorList>
            <consortium name="The Broad Institute Genomics Platform"/>
            <consortium name="The Broad Institute Genome Sequencing Center for Infectious Disease"/>
            <person name="Wu L."/>
            <person name="Ma J."/>
        </authorList>
    </citation>
    <scope>NUCLEOTIDE SEQUENCE [LARGE SCALE GENOMIC DNA]</scope>
    <source>
        <strain evidence="5">CGMCC 1.12989</strain>
    </source>
</reference>
<feature type="compositionally biased region" description="Low complexity" evidence="1">
    <location>
        <begin position="32"/>
        <end position="52"/>
    </location>
</feature>
<evidence type="ECO:0000256" key="2">
    <source>
        <dbReference type="SAM" id="Phobius"/>
    </source>
</evidence>
<evidence type="ECO:0000313" key="4">
    <source>
        <dbReference type="EMBL" id="MFC4294340.1"/>
    </source>
</evidence>
<dbReference type="InterPro" id="IPR017732">
    <property type="entry name" value="T4/T6SS_DotU"/>
</dbReference>
<keyword evidence="2" id="KW-0472">Membrane</keyword>
<name>A0ABV8RP62_9SPHN</name>
<dbReference type="Gene3D" id="1.25.40.590">
    <property type="entry name" value="Type IV / VI secretion system, DotU"/>
    <property type="match status" value="1"/>
</dbReference>
<dbReference type="Pfam" id="PF09850">
    <property type="entry name" value="DotU"/>
    <property type="match status" value="1"/>
</dbReference>
<evidence type="ECO:0000256" key="1">
    <source>
        <dbReference type="SAM" id="MobiDB-lite"/>
    </source>
</evidence>
<dbReference type="NCBIfam" id="TIGR03349">
    <property type="entry name" value="IV_VI_DotU"/>
    <property type="match status" value="1"/>
</dbReference>
<dbReference type="PANTHER" id="PTHR38033:SF1">
    <property type="entry name" value="DOTU FAMILY TYPE IV_VI SECRETION SYSTEM PROTEIN"/>
    <property type="match status" value="1"/>
</dbReference>
<organism evidence="4 5">
    <name type="scientific">Novosphingobium tardum</name>
    <dbReference type="NCBI Taxonomy" id="1538021"/>
    <lineage>
        <taxon>Bacteria</taxon>
        <taxon>Pseudomonadati</taxon>
        <taxon>Pseudomonadota</taxon>
        <taxon>Alphaproteobacteria</taxon>
        <taxon>Sphingomonadales</taxon>
        <taxon>Sphingomonadaceae</taxon>
        <taxon>Novosphingobium</taxon>
    </lineage>
</organism>
<keyword evidence="5" id="KW-1185">Reference proteome</keyword>
<feature type="domain" description="Type IV / VI secretion system DotU" evidence="3">
    <location>
        <begin position="71"/>
        <end position="271"/>
    </location>
</feature>
<dbReference type="InterPro" id="IPR038522">
    <property type="entry name" value="T4/T6SS_DotU_sf"/>
</dbReference>
<keyword evidence="2" id="KW-1133">Transmembrane helix</keyword>
<proteinExistence type="predicted"/>
<feature type="transmembrane region" description="Helical" evidence="2">
    <location>
        <begin position="250"/>
        <end position="271"/>
    </location>
</feature>
<dbReference type="NCBIfam" id="NF038228">
    <property type="entry name" value="IcmH_DotU_IVB"/>
    <property type="match status" value="1"/>
</dbReference>
<gene>
    <name evidence="4" type="primary">icmH</name>
    <name evidence="4" type="ORF">ACFO0A_04625</name>
</gene>
<dbReference type="Proteomes" id="UP001595828">
    <property type="component" value="Unassembled WGS sequence"/>
</dbReference>
<evidence type="ECO:0000313" key="5">
    <source>
        <dbReference type="Proteomes" id="UP001595828"/>
    </source>
</evidence>
<dbReference type="EMBL" id="JBHSDR010000003">
    <property type="protein sequence ID" value="MFC4294340.1"/>
    <property type="molecule type" value="Genomic_DNA"/>
</dbReference>
<dbReference type="RefSeq" id="WP_379537795.1">
    <property type="nucleotide sequence ID" value="NZ_JBHSDR010000003.1"/>
</dbReference>
<protein>
    <submittedName>
        <fullName evidence="4">Type IVB secretion system protein IcmH/DotU</fullName>
    </submittedName>
</protein>
<dbReference type="PANTHER" id="PTHR38033">
    <property type="entry name" value="MEMBRANE PROTEIN-RELATED"/>
    <property type="match status" value="1"/>
</dbReference>
<sequence>MSGSDPGSNDVPPDPGANRTVFRPSPLSGLGTPTPSAAATPAQTAASAPRAPVLSDAGIPAPATPRETRAPMVTEAGPVLALAASIRSGRARIGMAELHREAQAGIAAWDRAITPLYGEDLRRTARSLLAATIDDIAGNLPNLDGTADTWAGRSLSDEFGPHPDGEDGIWRALDAAFDKPEDNYDLIELAHACIAAGFEGRYRRSPEGRAELGERRERMYKALDHTRALSQRFVSPQWVGFDAPLGKVSLINWLALAVAAGLVILLAVYVLTHTMRT</sequence>
<accession>A0ABV8RP62</accession>
<keyword evidence="2" id="KW-0812">Transmembrane</keyword>